<sequence>MLALSALLAGAVSADNNESLVGWTAPVPQDPNTAGSN</sequence>
<accession>A0A095VQV4</accession>
<evidence type="ECO:0000313" key="2">
    <source>
        <dbReference type="Proteomes" id="UP000029640"/>
    </source>
</evidence>
<evidence type="ECO:0000313" key="1">
    <source>
        <dbReference type="EMBL" id="KGE03750.1"/>
    </source>
</evidence>
<proteinExistence type="predicted"/>
<organism evidence="1 2">
    <name type="scientific">Pseudohaliea rubra DSM 19751</name>
    <dbReference type="NCBI Taxonomy" id="1265313"/>
    <lineage>
        <taxon>Bacteria</taxon>
        <taxon>Pseudomonadati</taxon>
        <taxon>Pseudomonadota</taxon>
        <taxon>Gammaproteobacteria</taxon>
        <taxon>Cellvibrionales</taxon>
        <taxon>Halieaceae</taxon>
        <taxon>Pseudohaliea</taxon>
    </lineage>
</organism>
<dbReference type="STRING" id="1265313.HRUBRA_01687"/>
<name>A0A095VQV4_9GAMM</name>
<reference evidence="1 2" key="1">
    <citation type="journal article" date="2014" name="Genome Announc.">
        <title>Genome Sequence of Gammaproteobacterial Pseudohaliea rubra Type Strain DSM 19751, Isolated from Coastal Seawater of the Mediterranean Sea.</title>
        <authorList>
            <person name="Spring S."/>
            <person name="Fiebig A."/>
            <person name="Riedel T."/>
            <person name="Goker M."/>
            <person name="Klenk H.P."/>
        </authorList>
    </citation>
    <scope>NUCLEOTIDE SEQUENCE [LARGE SCALE GENOMIC DNA]</scope>
    <source>
        <strain evidence="1 2">DSM 19751</strain>
    </source>
</reference>
<dbReference type="Proteomes" id="UP000029640">
    <property type="component" value="Unassembled WGS sequence"/>
</dbReference>
<dbReference type="EMBL" id="AUVB01000050">
    <property type="protein sequence ID" value="KGE03750.1"/>
    <property type="molecule type" value="Genomic_DNA"/>
</dbReference>
<protein>
    <submittedName>
        <fullName evidence="1">Uncharacterized protein</fullName>
    </submittedName>
</protein>
<dbReference type="AlphaFoldDB" id="A0A095VQV4"/>
<gene>
    <name evidence="1" type="ORF">HRUBRA_01687</name>
</gene>
<comment type="caution">
    <text evidence="1">The sequence shown here is derived from an EMBL/GenBank/DDBJ whole genome shotgun (WGS) entry which is preliminary data.</text>
</comment>
<dbReference type="HOGENOM" id="CLU_3344381_0_0_6"/>
<keyword evidence="2" id="KW-1185">Reference proteome</keyword>